<accession>R6N8U2</accession>
<dbReference type="GO" id="GO:0045454">
    <property type="term" value="P:cell redox homeostasis"/>
    <property type="evidence" value="ECO:0007669"/>
    <property type="project" value="TreeGrafter"/>
</dbReference>
<evidence type="ECO:0000313" key="10">
    <source>
        <dbReference type="EMBL" id="CDC04779.1"/>
    </source>
</evidence>
<evidence type="ECO:0000256" key="1">
    <source>
        <dbReference type="ARBA" id="ARBA00008987"/>
    </source>
</evidence>
<dbReference type="GO" id="GO:0015035">
    <property type="term" value="F:protein-disulfide reductase activity"/>
    <property type="evidence" value="ECO:0007669"/>
    <property type="project" value="UniProtKB-UniRule"/>
</dbReference>
<keyword evidence="5" id="KW-1015">Disulfide bond</keyword>
<dbReference type="PIRSF" id="PIRSF000077">
    <property type="entry name" value="Thioredoxin"/>
    <property type="match status" value="1"/>
</dbReference>
<organism evidence="10 11">
    <name type="scientific">[Clostridium] leptum CAG:27</name>
    <dbReference type="NCBI Taxonomy" id="1263068"/>
    <lineage>
        <taxon>Bacteria</taxon>
        <taxon>Bacillati</taxon>
        <taxon>Bacillota</taxon>
        <taxon>Clostridia</taxon>
        <taxon>Eubacteriales</taxon>
        <taxon>Oscillospiraceae</taxon>
        <taxon>Oscillospiraceae incertae sedis</taxon>
    </lineage>
</organism>
<name>R6N8U2_9FIRM</name>
<reference evidence="10" key="1">
    <citation type="submission" date="2012-11" db="EMBL/GenBank/DDBJ databases">
        <title>Dependencies among metagenomic species, viruses, plasmids and units of genetic variation.</title>
        <authorList>
            <person name="Nielsen H.B."/>
            <person name="Almeida M."/>
            <person name="Juncker A.S."/>
            <person name="Rasmussen S."/>
            <person name="Li J."/>
            <person name="Sunagawa S."/>
            <person name="Plichta D."/>
            <person name="Gautier L."/>
            <person name="Le Chatelier E."/>
            <person name="Peletier E."/>
            <person name="Bonde I."/>
            <person name="Nielsen T."/>
            <person name="Manichanh C."/>
            <person name="Arumugam M."/>
            <person name="Batto J."/>
            <person name="Santos M.B.Q.D."/>
            <person name="Blom N."/>
            <person name="Borruel N."/>
            <person name="Burgdorf K.S."/>
            <person name="Boumezbeur F."/>
            <person name="Casellas F."/>
            <person name="Dore J."/>
            <person name="Guarner F."/>
            <person name="Hansen T."/>
            <person name="Hildebrand F."/>
            <person name="Kaas R.S."/>
            <person name="Kennedy S."/>
            <person name="Kristiansen K."/>
            <person name="Kultima J.R."/>
            <person name="Leonard P."/>
            <person name="Levenez F."/>
            <person name="Lund O."/>
            <person name="Moumen B."/>
            <person name="Le Paslier D."/>
            <person name="Pons N."/>
            <person name="Pedersen O."/>
            <person name="Prifti E."/>
            <person name="Qin J."/>
            <person name="Raes J."/>
            <person name="Tap J."/>
            <person name="Tims S."/>
            <person name="Ussery D.W."/>
            <person name="Yamada T."/>
            <person name="MetaHit consortium"/>
            <person name="Renault P."/>
            <person name="Sicheritz-Ponten T."/>
            <person name="Bork P."/>
            <person name="Wang J."/>
            <person name="Brunak S."/>
            <person name="Ehrlich S.D."/>
        </authorList>
    </citation>
    <scope>NUCLEOTIDE SEQUENCE [LARGE SCALE GENOMIC DNA]</scope>
</reference>
<dbReference type="Gene3D" id="3.40.30.10">
    <property type="entry name" value="Glutaredoxin"/>
    <property type="match status" value="1"/>
</dbReference>
<dbReference type="AlphaFoldDB" id="R6N8U2"/>
<keyword evidence="4" id="KW-0249">Electron transport</keyword>
<dbReference type="PANTHER" id="PTHR45663">
    <property type="entry name" value="GEO12009P1"/>
    <property type="match status" value="1"/>
</dbReference>
<dbReference type="NCBIfam" id="TIGR01068">
    <property type="entry name" value="thioredoxin"/>
    <property type="match status" value="1"/>
</dbReference>
<evidence type="ECO:0000256" key="8">
    <source>
        <dbReference type="PIRNR" id="PIRNR000077"/>
    </source>
</evidence>
<comment type="caution">
    <text evidence="10">The sequence shown here is derived from an EMBL/GenBank/DDBJ whole genome shotgun (WGS) entry which is preliminary data.</text>
</comment>
<dbReference type="CDD" id="cd02947">
    <property type="entry name" value="TRX_family"/>
    <property type="match status" value="1"/>
</dbReference>
<evidence type="ECO:0000256" key="2">
    <source>
        <dbReference type="ARBA" id="ARBA00020570"/>
    </source>
</evidence>
<evidence type="ECO:0000259" key="9">
    <source>
        <dbReference type="PROSITE" id="PS51352"/>
    </source>
</evidence>
<evidence type="ECO:0000313" key="11">
    <source>
        <dbReference type="Proteomes" id="UP000018168"/>
    </source>
</evidence>
<dbReference type="GO" id="GO:0005829">
    <property type="term" value="C:cytosol"/>
    <property type="evidence" value="ECO:0007669"/>
    <property type="project" value="TreeGrafter"/>
</dbReference>
<dbReference type="SUPFAM" id="SSF52833">
    <property type="entry name" value="Thioredoxin-like"/>
    <property type="match status" value="1"/>
</dbReference>
<keyword evidence="3" id="KW-0813">Transport</keyword>
<sequence length="103" mass="11556">MSIITITKDNFQREVMSSRKPVLMDFWAPWCGPSKMLSPVVEEIAEEADHVKVGKVNIDEQPELAEWFGVMTIPTLILMEQGRIAGNTVGLKPKGELMKLLSQ</sequence>
<evidence type="ECO:0000256" key="3">
    <source>
        <dbReference type="ARBA" id="ARBA00022448"/>
    </source>
</evidence>
<dbReference type="EMBL" id="CBEP010000080">
    <property type="protein sequence ID" value="CDC04779.1"/>
    <property type="molecule type" value="Genomic_DNA"/>
</dbReference>
<dbReference type="Proteomes" id="UP000018168">
    <property type="component" value="Unassembled WGS sequence"/>
</dbReference>
<evidence type="ECO:0000256" key="7">
    <source>
        <dbReference type="NCBIfam" id="TIGR01068"/>
    </source>
</evidence>
<evidence type="ECO:0000256" key="5">
    <source>
        <dbReference type="ARBA" id="ARBA00023157"/>
    </source>
</evidence>
<dbReference type="InterPro" id="IPR036249">
    <property type="entry name" value="Thioredoxin-like_sf"/>
</dbReference>
<dbReference type="PANTHER" id="PTHR45663:SF11">
    <property type="entry name" value="GEO12009P1"/>
    <property type="match status" value="1"/>
</dbReference>
<keyword evidence="6" id="KW-0676">Redox-active center</keyword>
<gene>
    <name evidence="10" type="ORF">BN578_00314</name>
</gene>
<dbReference type="PRINTS" id="PR00421">
    <property type="entry name" value="THIOREDOXIN"/>
</dbReference>
<dbReference type="PROSITE" id="PS51352">
    <property type="entry name" value="THIOREDOXIN_2"/>
    <property type="match status" value="1"/>
</dbReference>
<feature type="domain" description="Thioredoxin" evidence="9">
    <location>
        <begin position="1"/>
        <end position="103"/>
    </location>
</feature>
<dbReference type="InterPro" id="IPR013766">
    <property type="entry name" value="Thioredoxin_domain"/>
</dbReference>
<evidence type="ECO:0000256" key="6">
    <source>
        <dbReference type="ARBA" id="ARBA00023284"/>
    </source>
</evidence>
<dbReference type="InterPro" id="IPR005746">
    <property type="entry name" value="Thioredoxin"/>
</dbReference>
<comment type="similarity">
    <text evidence="1 8">Belongs to the thioredoxin family.</text>
</comment>
<proteinExistence type="inferred from homology"/>
<protein>
    <recommendedName>
        <fullName evidence="2 7">Thioredoxin</fullName>
    </recommendedName>
</protein>
<dbReference type="Pfam" id="PF00085">
    <property type="entry name" value="Thioredoxin"/>
    <property type="match status" value="1"/>
</dbReference>
<dbReference type="FunFam" id="3.40.30.10:FF:000001">
    <property type="entry name" value="Thioredoxin"/>
    <property type="match status" value="1"/>
</dbReference>
<evidence type="ECO:0000256" key="4">
    <source>
        <dbReference type="ARBA" id="ARBA00022982"/>
    </source>
</evidence>